<evidence type="ECO:0000256" key="12">
    <source>
        <dbReference type="ARBA" id="ARBA00035585"/>
    </source>
</evidence>
<feature type="transmembrane region" description="Helical" evidence="14">
    <location>
        <begin position="37"/>
        <end position="60"/>
    </location>
</feature>
<keyword evidence="7 14" id="KW-0915">Sodium</keyword>
<evidence type="ECO:0000256" key="10">
    <source>
        <dbReference type="ARBA" id="ARBA00023303"/>
    </source>
</evidence>
<keyword evidence="3 14" id="KW-1003">Cell membrane</keyword>
<dbReference type="PANTHER" id="PTHR28259:SF16">
    <property type="entry name" value="FLUORIDE-SPECIFIC ION CHANNEL FLUC 2"/>
    <property type="match status" value="1"/>
</dbReference>
<dbReference type="RefSeq" id="WP_239582891.1">
    <property type="nucleotide sequence ID" value="NZ_JAFBED010000005.1"/>
</dbReference>
<dbReference type="Pfam" id="PF02537">
    <property type="entry name" value="CRCB"/>
    <property type="match status" value="1"/>
</dbReference>
<evidence type="ECO:0000256" key="2">
    <source>
        <dbReference type="ARBA" id="ARBA00022448"/>
    </source>
</evidence>
<dbReference type="NCBIfam" id="TIGR00494">
    <property type="entry name" value="crcB"/>
    <property type="match status" value="1"/>
</dbReference>
<keyword evidence="10 14" id="KW-0407">Ion channel</keyword>
<sequence length="132" mass="14093">MMHEGMQQLLVALGGGTGAVARYLTGKIIMRLYPSPRIPVSMLTVNIAGSIGLGLLMGHLHEEPELYGNLPFLLVGIGFLGAFTTFSTFSMEAVQLLREGSVKKAALYILLSVLGAMIGFILGFGLMSLLHI</sequence>
<comment type="activity regulation">
    <text evidence="14">Na(+) is not transported, but it plays an essential structural role and its presence is essential for fluoride channel function.</text>
</comment>
<evidence type="ECO:0000256" key="7">
    <source>
        <dbReference type="ARBA" id="ARBA00023053"/>
    </source>
</evidence>
<protein>
    <recommendedName>
        <fullName evidence="14">Fluoride-specific ion channel FluC</fullName>
    </recommendedName>
</protein>
<keyword evidence="2 14" id="KW-0813">Transport</keyword>
<feature type="transmembrane region" description="Helical" evidence="14">
    <location>
        <begin position="72"/>
        <end position="94"/>
    </location>
</feature>
<keyword evidence="9 14" id="KW-0472">Membrane</keyword>
<keyword evidence="6 14" id="KW-1133">Transmembrane helix</keyword>
<dbReference type="PANTHER" id="PTHR28259">
    <property type="entry name" value="FLUORIDE EXPORT PROTEIN 1-RELATED"/>
    <property type="match status" value="1"/>
</dbReference>
<keyword evidence="8 14" id="KW-0406">Ion transport</keyword>
<gene>
    <name evidence="14" type="primary">fluC</name>
    <name evidence="14" type="synonym">crcB</name>
    <name evidence="15" type="ORF">JOC95_002777</name>
</gene>
<keyword evidence="16" id="KW-1185">Reference proteome</keyword>
<keyword evidence="5 14" id="KW-0479">Metal-binding</keyword>
<keyword evidence="4 14" id="KW-0812">Transmembrane</keyword>
<evidence type="ECO:0000256" key="8">
    <source>
        <dbReference type="ARBA" id="ARBA00023065"/>
    </source>
</evidence>
<evidence type="ECO:0000256" key="1">
    <source>
        <dbReference type="ARBA" id="ARBA00004651"/>
    </source>
</evidence>
<dbReference type="HAMAP" id="MF_00454">
    <property type="entry name" value="FluC"/>
    <property type="match status" value="1"/>
</dbReference>
<feature type="transmembrane region" description="Helical" evidence="14">
    <location>
        <begin position="106"/>
        <end position="130"/>
    </location>
</feature>
<proteinExistence type="inferred from homology"/>
<evidence type="ECO:0000313" key="16">
    <source>
        <dbReference type="Proteomes" id="UP000737402"/>
    </source>
</evidence>
<name>A0ABS2P1T7_9BACI</name>
<evidence type="ECO:0000256" key="11">
    <source>
        <dbReference type="ARBA" id="ARBA00035120"/>
    </source>
</evidence>
<dbReference type="EMBL" id="JAFBED010000005">
    <property type="protein sequence ID" value="MBM7620922.1"/>
    <property type="molecule type" value="Genomic_DNA"/>
</dbReference>
<evidence type="ECO:0000256" key="4">
    <source>
        <dbReference type="ARBA" id="ARBA00022692"/>
    </source>
</evidence>
<feature type="transmembrane region" description="Helical" evidence="14">
    <location>
        <begin position="6"/>
        <end position="25"/>
    </location>
</feature>
<evidence type="ECO:0000256" key="13">
    <source>
        <dbReference type="ARBA" id="ARBA00049940"/>
    </source>
</evidence>
<organism evidence="15 16">
    <name type="scientific">Sutcliffiella tianshenii</name>
    <dbReference type="NCBI Taxonomy" id="1463404"/>
    <lineage>
        <taxon>Bacteria</taxon>
        <taxon>Bacillati</taxon>
        <taxon>Bacillota</taxon>
        <taxon>Bacilli</taxon>
        <taxon>Bacillales</taxon>
        <taxon>Bacillaceae</taxon>
        <taxon>Sutcliffiella</taxon>
    </lineage>
</organism>
<accession>A0ABS2P1T7</accession>
<evidence type="ECO:0000313" key="15">
    <source>
        <dbReference type="EMBL" id="MBM7620922.1"/>
    </source>
</evidence>
<evidence type="ECO:0000256" key="14">
    <source>
        <dbReference type="HAMAP-Rule" id="MF_00454"/>
    </source>
</evidence>
<comment type="function">
    <text evidence="13 14">Fluoride-specific ion channel. Important for reducing fluoride concentration in the cell, thus reducing its toxicity.</text>
</comment>
<comment type="similarity">
    <text evidence="11 14">Belongs to the fluoride channel Fluc/FEX (TC 1.A.43) family.</text>
</comment>
<evidence type="ECO:0000256" key="3">
    <source>
        <dbReference type="ARBA" id="ARBA00022475"/>
    </source>
</evidence>
<comment type="caution">
    <text evidence="15">The sequence shown here is derived from an EMBL/GenBank/DDBJ whole genome shotgun (WGS) entry which is preliminary data.</text>
</comment>
<comment type="subcellular location">
    <subcellularLocation>
        <location evidence="1 14">Cell membrane</location>
        <topology evidence="1 14">Multi-pass membrane protein</topology>
    </subcellularLocation>
</comment>
<dbReference type="InterPro" id="IPR003691">
    <property type="entry name" value="FluC"/>
</dbReference>
<dbReference type="Proteomes" id="UP000737402">
    <property type="component" value="Unassembled WGS sequence"/>
</dbReference>
<feature type="binding site" evidence="14">
    <location>
        <position position="81"/>
    </location>
    <ligand>
        <name>Na(+)</name>
        <dbReference type="ChEBI" id="CHEBI:29101"/>
        <note>structural</note>
    </ligand>
</feature>
<evidence type="ECO:0000256" key="6">
    <source>
        <dbReference type="ARBA" id="ARBA00022989"/>
    </source>
</evidence>
<comment type="catalytic activity">
    <reaction evidence="12">
        <text>fluoride(in) = fluoride(out)</text>
        <dbReference type="Rhea" id="RHEA:76159"/>
        <dbReference type="ChEBI" id="CHEBI:17051"/>
    </reaction>
    <physiologicalReaction direction="left-to-right" evidence="12">
        <dbReference type="Rhea" id="RHEA:76160"/>
    </physiologicalReaction>
</comment>
<feature type="binding site" evidence="14">
    <location>
        <position position="84"/>
    </location>
    <ligand>
        <name>Na(+)</name>
        <dbReference type="ChEBI" id="CHEBI:29101"/>
        <note>structural</note>
    </ligand>
</feature>
<reference evidence="15 16" key="1">
    <citation type="submission" date="2021-01" db="EMBL/GenBank/DDBJ databases">
        <title>Genomic Encyclopedia of Type Strains, Phase IV (KMG-IV): sequencing the most valuable type-strain genomes for metagenomic binning, comparative biology and taxonomic classification.</title>
        <authorList>
            <person name="Goeker M."/>
        </authorList>
    </citation>
    <scope>NUCLEOTIDE SEQUENCE [LARGE SCALE GENOMIC DNA]</scope>
    <source>
        <strain evidence="15 16">DSM 25879</strain>
    </source>
</reference>
<evidence type="ECO:0000256" key="9">
    <source>
        <dbReference type="ARBA" id="ARBA00023136"/>
    </source>
</evidence>
<evidence type="ECO:0000256" key="5">
    <source>
        <dbReference type="ARBA" id="ARBA00022723"/>
    </source>
</evidence>